<evidence type="ECO:0000256" key="9">
    <source>
        <dbReference type="ARBA" id="ARBA00024345"/>
    </source>
</evidence>
<dbReference type="GO" id="GO:0003677">
    <property type="term" value="F:DNA binding"/>
    <property type="evidence" value="ECO:0007669"/>
    <property type="project" value="UniProtKB-KW"/>
</dbReference>
<feature type="region of interest" description="Disordered" evidence="11">
    <location>
        <begin position="233"/>
        <end position="364"/>
    </location>
</feature>
<dbReference type="GO" id="GO:0003700">
    <property type="term" value="F:DNA-binding transcription factor activity"/>
    <property type="evidence" value="ECO:0007669"/>
    <property type="project" value="InterPro"/>
</dbReference>
<name>A0A427YAP8_9TREE</name>
<dbReference type="PROSITE" id="PS00028">
    <property type="entry name" value="ZINC_FINGER_C2H2_1"/>
    <property type="match status" value="2"/>
</dbReference>
<dbReference type="RefSeq" id="XP_028480438.1">
    <property type="nucleotide sequence ID" value="XM_028616581.1"/>
</dbReference>
<dbReference type="PANTHER" id="PTHR47427">
    <property type="entry name" value="PROTEIN STE12"/>
    <property type="match status" value="1"/>
</dbReference>
<evidence type="ECO:0000256" key="4">
    <source>
        <dbReference type="ARBA" id="ARBA00022771"/>
    </source>
</evidence>
<dbReference type="SUPFAM" id="SSF57667">
    <property type="entry name" value="beta-beta-alpha zinc fingers"/>
    <property type="match status" value="1"/>
</dbReference>
<dbReference type="Proteomes" id="UP000279236">
    <property type="component" value="Unassembled WGS sequence"/>
</dbReference>
<dbReference type="InterPro" id="IPR013087">
    <property type="entry name" value="Znf_C2H2_type"/>
</dbReference>
<keyword evidence="5" id="KW-0862">Zinc</keyword>
<evidence type="ECO:0000256" key="6">
    <source>
        <dbReference type="ARBA" id="ARBA00023015"/>
    </source>
</evidence>
<dbReference type="PANTHER" id="PTHR47427:SF1">
    <property type="entry name" value="PROTEIN STE12"/>
    <property type="match status" value="1"/>
</dbReference>
<dbReference type="GO" id="GO:0008270">
    <property type="term" value="F:zinc ion binding"/>
    <property type="evidence" value="ECO:0007669"/>
    <property type="project" value="UniProtKB-KW"/>
</dbReference>
<feature type="compositionally biased region" description="Basic and acidic residues" evidence="11">
    <location>
        <begin position="428"/>
        <end position="440"/>
    </location>
</feature>
<evidence type="ECO:0000256" key="11">
    <source>
        <dbReference type="SAM" id="MobiDB-lite"/>
    </source>
</evidence>
<evidence type="ECO:0000256" key="2">
    <source>
        <dbReference type="ARBA" id="ARBA00022723"/>
    </source>
</evidence>
<dbReference type="PROSITE" id="PS50157">
    <property type="entry name" value="ZINC_FINGER_C2H2_2"/>
    <property type="match status" value="2"/>
</dbReference>
<keyword evidence="4 10" id="KW-0863">Zinc-finger</keyword>
<keyword evidence="13" id="KW-0238">DNA-binding</keyword>
<feature type="domain" description="C2H2-type" evidence="12">
    <location>
        <begin position="402"/>
        <end position="429"/>
    </location>
</feature>
<dbReference type="InterPro" id="IPR036236">
    <property type="entry name" value="Znf_C2H2_sf"/>
</dbReference>
<dbReference type="InterPro" id="IPR003120">
    <property type="entry name" value="Ste12"/>
</dbReference>
<sequence length="655" mass="71228">MEESILYPLPPPPDVPTRPLTGDEGARVELLYRLLFFLATAPTKWTSLPTSPLPDLSKFRLPNGEDVACVLWNGIYHITGTDIVRALLFRFEAFGRPVKHTKKWEEGVFSDLRNLKPGVDACLEEPKSAFLDFLFRNGCIRTQKKQKVFYWFSVPHDRLFLDAVERDLKREKAGQEPTSVVVGEPARSFRYDPRRGLYEQFMGSNRGMEAAILDQVFPLQSSIASTIPPGVADLSRQSSMDPSLGYDSQGMDPSGQWIGRVSAIDPSGRPVPEFFQPPADQYNGPGGLPPFVTHEGSSAYKRKRVRSKRSSPDKSVEPGLDDEGRGERDDSVVSDIDRKRKVPGSRSSTAAPEGGSSSNSVPAKGATDEKQFVCVFEFCRRAFKRLEHLKRHIRTHTQERPFACKLCARAFSRQDNLLQHLRLHSKVDANPRGQDNDDRLSAPPYVGRRWPTQSPAPAEDMMAHVAAGNNGAQFSMPSYNNNNMAYRSTTVPPDWLSTMQPPPAYAWGGGGSTASSSVAPHPSFSPAPPTRFRSVTPQMAAATNYSYGSMPPPPAPGLMQSMNPMATAAPTSYPVYQDPHAQAQEYGFVPAASGWVDPNLGAIDAVAGGGGAGGTGGAPDDGVPSATTQDRYDLGPGGAGHDVDSSGWQAPAPAQ</sequence>
<dbReference type="Gene3D" id="3.30.160.60">
    <property type="entry name" value="Classic Zinc Finger"/>
    <property type="match status" value="2"/>
</dbReference>
<keyword evidence="7" id="KW-0804">Transcription</keyword>
<organism evidence="13 14">
    <name type="scientific">Apiotrichum porosum</name>
    <dbReference type="NCBI Taxonomy" id="105984"/>
    <lineage>
        <taxon>Eukaryota</taxon>
        <taxon>Fungi</taxon>
        <taxon>Dikarya</taxon>
        <taxon>Basidiomycota</taxon>
        <taxon>Agaricomycotina</taxon>
        <taxon>Tremellomycetes</taxon>
        <taxon>Trichosporonales</taxon>
        <taxon>Trichosporonaceae</taxon>
        <taxon>Apiotrichum</taxon>
    </lineage>
</organism>
<evidence type="ECO:0000256" key="10">
    <source>
        <dbReference type="PROSITE-ProRule" id="PRU00042"/>
    </source>
</evidence>
<dbReference type="SMART" id="SM00355">
    <property type="entry name" value="ZnF_C2H2"/>
    <property type="match status" value="2"/>
</dbReference>
<dbReference type="SMART" id="SM00424">
    <property type="entry name" value="STE"/>
    <property type="match status" value="1"/>
</dbReference>
<feature type="region of interest" description="Disordered" evidence="11">
    <location>
        <begin position="1"/>
        <end position="20"/>
    </location>
</feature>
<feature type="domain" description="C2H2-type" evidence="12">
    <location>
        <begin position="372"/>
        <end position="401"/>
    </location>
</feature>
<dbReference type="GO" id="GO:1990527">
    <property type="term" value="C:Tec1p-Ste12p-Dig1p complex"/>
    <property type="evidence" value="ECO:0007669"/>
    <property type="project" value="TreeGrafter"/>
</dbReference>
<dbReference type="Pfam" id="PF02200">
    <property type="entry name" value="STE"/>
    <property type="match status" value="1"/>
</dbReference>
<dbReference type="AlphaFoldDB" id="A0A427YAP8"/>
<feature type="compositionally biased region" description="Basic residues" evidence="11">
    <location>
        <begin position="300"/>
        <end position="309"/>
    </location>
</feature>
<dbReference type="FunFam" id="3.30.160.60:FF:000032">
    <property type="entry name" value="Krueppel-like factor 4"/>
    <property type="match status" value="1"/>
</dbReference>
<comment type="subcellular location">
    <subcellularLocation>
        <location evidence="1">Nucleus</location>
    </subcellularLocation>
</comment>
<dbReference type="InterPro" id="IPR052127">
    <property type="entry name" value="STE12_transcription_factor"/>
</dbReference>
<keyword evidence="13" id="KW-0371">Homeobox</keyword>
<dbReference type="GO" id="GO:0005634">
    <property type="term" value="C:nucleus"/>
    <property type="evidence" value="ECO:0007669"/>
    <property type="project" value="UniProtKB-SubCell"/>
</dbReference>
<dbReference type="STRING" id="105984.A0A427YAP8"/>
<evidence type="ECO:0000259" key="12">
    <source>
        <dbReference type="PROSITE" id="PS50157"/>
    </source>
</evidence>
<comment type="similarity">
    <text evidence="9">Belongs to the STE12 transcription factor family.</text>
</comment>
<keyword evidence="3" id="KW-0677">Repeat</keyword>
<dbReference type="OrthoDB" id="1095242at2759"/>
<evidence type="ECO:0000313" key="14">
    <source>
        <dbReference type="Proteomes" id="UP000279236"/>
    </source>
</evidence>
<evidence type="ECO:0000313" key="13">
    <source>
        <dbReference type="EMBL" id="RSH88230.1"/>
    </source>
</evidence>
<keyword evidence="2" id="KW-0479">Metal-binding</keyword>
<comment type="caution">
    <text evidence="13">The sequence shown here is derived from an EMBL/GenBank/DDBJ whole genome shotgun (WGS) entry which is preliminary data.</text>
</comment>
<dbReference type="EMBL" id="RSCE01000001">
    <property type="protein sequence ID" value="RSH88230.1"/>
    <property type="molecule type" value="Genomic_DNA"/>
</dbReference>
<feature type="compositionally biased region" description="Polar residues" evidence="11">
    <location>
        <begin position="345"/>
        <end position="361"/>
    </location>
</feature>
<evidence type="ECO:0000256" key="8">
    <source>
        <dbReference type="ARBA" id="ARBA00023242"/>
    </source>
</evidence>
<evidence type="ECO:0000256" key="3">
    <source>
        <dbReference type="ARBA" id="ARBA00022737"/>
    </source>
</evidence>
<keyword evidence="14" id="KW-1185">Reference proteome</keyword>
<gene>
    <name evidence="13" type="primary">STE12</name>
    <name evidence="13" type="ORF">EHS24_000761</name>
</gene>
<evidence type="ECO:0000256" key="5">
    <source>
        <dbReference type="ARBA" id="ARBA00022833"/>
    </source>
</evidence>
<evidence type="ECO:0000256" key="7">
    <source>
        <dbReference type="ARBA" id="ARBA00023163"/>
    </source>
</evidence>
<accession>A0A427YAP8</accession>
<keyword evidence="8" id="KW-0539">Nucleus</keyword>
<keyword evidence="6" id="KW-0805">Transcription regulation</keyword>
<feature type="region of interest" description="Disordered" evidence="11">
    <location>
        <begin position="509"/>
        <end position="531"/>
    </location>
</feature>
<proteinExistence type="inferred from homology"/>
<feature type="compositionally biased region" description="Basic and acidic residues" evidence="11">
    <location>
        <begin position="310"/>
        <end position="338"/>
    </location>
</feature>
<dbReference type="GeneID" id="39585304"/>
<evidence type="ECO:0000256" key="1">
    <source>
        <dbReference type="ARBA" id="ARBA00004123"/>
    </source>
</evidence>
<protein>
    <submittedName>
        <fullName evidence="13">Homeodomain transcription factor ste12</fullName>
    </submittedName>
</protein>
<reference evidence="13 14" key="1">
    <citation type="submission" date="2018-11" db="EMBL/GenBank/DDBJ databases">
        <title>Genome sequence of Apiotrichum porosum DSM 27194.</title>
        <authorList>
            <person name="Aliyu H."/>
            <person name="Gorte O."/>
            <person name="Ochsenreither K."/>
        </authorList>
    </citation>
    <scope>NUCLEOTIDE SEQUENCE [LARGE SCALE GENOMIC DNA]</scope>
    <source>
        <strain evidence="13 14">DSM 27194</strain>
    </source>
</reference>
<feature type="region of interest" description="Disordered" evidence="11">
    <location>
        <begin position="428"/>
        <end position="448"/>
    </location>
</feature>
<feature type="region of interest" description="Disordered" evidence="11">
    <location>
        <begin position="611"/>
        <end position="655"/>
    </location>
</feature>
<dbReference type="GO" id="GO:1990526">
    <property type="term" value="C:Ste12p-Dig1p-Dig2p complex"/>
    <property type="evidence" value="ECO:0007669"/>
    <property type="project" value="TreeGrafter"/>
</dbReference>
<dbReference type="Pfam" id="PF00096">
    <property type="entry name" value="zf-C2H2"/>
    <property type="match status" value="2"/>
</dbReference>